<dbReference type="PANTHER" id="PTHR21668">
    <property type="entry name" value="EIF-1A"/>
    <property type="match status" value="1"/>
</dbReference>
<dbReference type="SUPFAM" id="SSF50249">
    <property type="entry name" value="Nucleic acid-binding proteins"/>
    <property type="match status" value="1"/>
</dbReference>
<keyword evidence="10" id="KW-1185">Reference proteome</keyword>
<feature type="compositionally biased region" description="Basic and acidic residues" evidence="8">
    <location>
        <begin position="119"/>
        <end position="133"/>
    </location>
</feature>
<dbReference type="Proteomes" id="UP000095281">
    <property type="component" value="Unplaced"/>
</dbReference>
<evidence type="ECO:0000313" key="11">
    <source>
        <dbReference type="WBParaSite" id="MhA1_Contig796.frz3.gene5"/>
    </source>
</evidence>
<comment type="subunit">
    <text evidence="6">Component of the 43S pre-initiation complex (43S PIC), which is composed of the 40S ribosomal subunit, EIF1, eIF1A (EIF1AX), eIF3 complex, EIF5 and eIF2-GTP-initiator tRNA complex (eIF2 ternary complex). Interacts with EIF5; this interaction contributes to the maintenance of EIF1 within the open 43S PIC. Interacts through its C-terminal domain (CTD) with the CTD of EIF5B; from the location of the start codon by the 43S complex until the formation of the 80S complex.</text>
</comment>
<evidence type="ECO:0000256" key="1">
    <source>
        <dbReference type="ARBA" id="ARBA00007392"/>
    </source>
</evidence>
<organism evidence="10 11">
    <name type="scientific">Meloidogyne hapla</name>
    <name type="common">Root-knot nematode worm</name>
    <dbReference type="NCBI Taxonomy" id="6305"/>
    <lineage>
        <taxon>Eukaryota</taxon>
        <taxon>Metazoa</taxon>
        <taxon>Ecdysozoa</taxon>
        <taxon>Nematoda</taxon>
        <taxon>Chromadorea</taxon>
        <taxon>Rhabditida</taxon>
        <taxon>Tylenchina</taxon>
        <taxon>Tylenchomorpha</taxon>
        <taxon>Tylenchoidea</taxon>
        <taxon>Meloidogynidae</taxon>
        <taxon>Meloidogyninae</taxon>
        <taxon>Meloidogyne</taxon>
    </lineage>
</organism>
<dbReference type="InterPro" id="IPR006196">
    <property type="entry name" value="RNA-binding_domain_S1_IF1"/>
</dbReference>
<evidence type="ECO:0000256" key="7">
    <source>
        <dbReference type="PROSITE-ProRule" id="PRU00181"/>
    </source>
</evidence>
<dbReference type="PROSITE" id="PS01262">
    <property type="entry name" value="IF1A"/>
    <property type="match status" value="1"/>
</dbReference>
<dbReference type="GO" id="GO:0003723">
    <property type="term" value="F:RNA binding"/>
    <property type="evidence" value="ECO:0007669"/>
    <property type="project" value="InterPro"/>
</dbReference>
<evidence type="ECO:0000256" key="4">
    <source>
        <dbReference type="ARBA" id="ARBA00032507"/>
    </source>
</evidence>
<evidence type="ECO:0000313" key="10">
    <source>
        <dbReference type="Proteomes" id="UP000095281"/>
    </source>
</evidence>
<evidence type="ECO:0000259" key="9">
    <source>
        <dbReference type="PROSITE" id="PS50832"/>
    </source>
</evidence>
<dbReference type="Pfam" id="PF01176">
    <property type="entry name" value="eIF-1a"/>
    <property type="match status" value="1"/>
</dbReference>
<dbReference type="SMART" id="SM00652">
    <property type="entry name" value="eIF1a"/>
    <property type="match status" value="1"/>
</dbReference>
<dbReference type="OMA" id="QMRNFSI"/>
<comment type="function">
    <text evidence="5">Component of the 43S pre-initiation complex (43S PIC), which binds to the mRNA cap-proximal region, scans mRNA 5'-untranslated region, and locates the initiation codon. This protein enhances formation of the cap-proximal complex. Together with EIF1, facilitates scanning, start codon recognition, promotion of the assembly of 48S complex at the initiation codon (43S PIC becomes 48S PIC after the start codon is reached), and dissociation of aberrant complexes. After start codon location, together with EIF5B orients the initiator methionine-tRNA in a conformation that allows 60S ribosomal subunit joining to form the 80S initiation complex. Is released after 80S initiation complex formation, just after GTP hydrolysis by EIF5B, and before release of EIF5B. Its globular part is located in the A site of the 40S ribosomal subunit. Its interaction with EIF5 during scanning contribute to the maintenance of EIF1 within the open 43S PIC. In contrast to yeast orthologs, does not bind EIF1.</text>
</comment>
<proteinExistence type="inferred from homology"/>
<reference evidence="11" key="1">
    <citation type="submission" date="2016-11" db="UniProtKB">
        <authorList>
            <consortium name="WormBaseParasite"/>
        </authorList>
    </citation>
    <scope>IDENTIFICATION</scope>
</reference>
<dbReference type="InterPro" id="IPR018104">
    <property type="entry name" value="TIF_eIF-1A_CS"/>
</dbReference>
<sequence>MLGDGRLLAFCFDGKHRLCRICGRLRKLMWVYTGDIVLIGLRNYQDNVGDVIIKYTPDEVRALRESGQLREVVKVNDDDVEILFANNDKNDENNVMEQMRNFSISESEEEMDEEEIDEEKANNDKKEGKKGIK</sequence>
<dbReference type="CDD" id="cd05793">
    <property type="entry name" value="S1_IF1A"/>
    <property type="match status" value="1"/>
</dbReference>
<keyword evidence="2 7" id="KW-0396">Initiation factor</keyword>
<evidence type="ECO:0000256" key="8">
    <source>
        <dbReference type="SAM" id="MobiDB-lite"/>
    </source>
</evidence>
<evidence type="ECO:0000256" key="6">
    <source>
        <dbReference type="ARBA" id="ARBA00047113"/>
    </source>
</evidence>
<feature type="compositionally biased region" description="Acidic residues" evidence="8">
    <location>
        <begin position="106"/>
        <end position="118"/>
    </location>
</feature>
<dbReference type="Gene3D" id="2.40.50.140">
    <property type="entry name" value="Nucleic acid-binding proteins"/>
    <property type="match status" value="1"/>
</dbReference>
<keyword evidence="3 7" id="KW-0648">Protein biosynthesis</keyword>
<feature type="domain" description="S1-like" evidence="9">
    <location>
        <begin position="1"/>
        <end position="56"/>
    </location>
</feature>
<evidence type="ECO:0000256" key="3">
    <source>
        <dbReference type="ARBA" id="ARBA00022917"/>
    </source>
</evidence>
<feature type="region of interest" description="Disordered" evidence="8">
    <location>
        <begin position="102"/>
        <end position="133"/>
    </location>
</feature>
<dbReference type="InterPro" id="IPR012340">
    <property type="entry name" value="NA-bd_OB-fold"/>
</dbReference>
<dbReference type="WBParaSite" id="MhA1_Contig796.frz3.gene5">
    <property type="protein sequence ID" value="MhA1_Contig796.frz3.gene5"/>
    <property type="gene ID" value="MhA1_Contig796.frz3.gene5"/>
</dbReference>
<dbReference type="InterPro" id="IPR001253">
    <property type="entry name" value="TIF_eIF-1A"/>
</dbReference>
<name>A0A1I8C001_MELHA</name>
<evidence type="ECO:0000256" key="2">
    <source>
        <dbReference type="ARBA" id="ARBA00022540"/>
    </source>
</evidence>
<evidence type="ECO:0000256" key="5">
    <source>
        <dbReference type="ARBA" id="ARBA00045454"/>
    </source>
</evidence>
<protein>
    <recommendedName>
        <fullName evidence="4">Eukaryotic translation initiation factor 4C</fullName>
    </recommendedName>
</protein>
<comment type="similarity">
    <text evidence="1">Belongs to the eIF-1A family.</text>
</comment>
<dbReference type="PROSITE" id="PS50832">
    <property type="entry name" value="S1_IF1_TYPE"/>
    <property type="match status" value="1"/>
</dbReference>
<dbReference type="AlphaFoldDB" id="A0A1I8C001"/>
<dbReference type="GO" id="GO:0003743">
    <property type="term" value="F:translation initiation factor activity"/>
    <property type="evidence" value="ECO:0007669"/>
    <property type="project" value="UniProtKB-UniRule"/>
</dbReference>
<accession>A0A1I8C001</accession>